<dbReference type="GO" id="GO:0030254">
    <property type="term" value="P:protein secretion by the type III secretion system"/>
    <property type="evidence" value="ECO:0007669"/>
    <property type="project" value="InterPro"/>
</dbReference>
<dbReference type="AlphaFoldDB" id="D2TKF9"/>
<dbReference type="HOGENOM" id="CLU_1812873_0_0_6"/>
<reference evidence="1 2" key="1">
    <citation type="journal article" date="2010" name="J. Bacteriol.">
        <title>The Citrobacter rodentium genome sequence reveals convergent evolution with human pathogenic Escherichia coli.</title>
        <authorList>
            <person name="Petty N.K."/>
            <person name="Bulgin R."/>
            <person name="Crepin V.F."/>
            <person name="Cerdeno-Tarraga A.M."/>
            <person name="Schroeder G.N."/>
            <person name="Quail M.A."/>
            <person name="Lennard N."/>
            <person name="Corton C."/>
            <person name="Barron A."/>
            <person name="Clark L."/>
            <person name="Toribio A.L."/>
            <person name="Parkhill J."/>
            <person name="Dougan G."/>
            <person name="Frankel G."/>
            <person name="Thomson N.R."/>
        </authorList>
    </citation>
    <scope>NUCLEOTIDE SEQUENCE [LARGE SCALE GENOMIC DNA]</scope>
    <source>
        <strain evidence="1 2">ICC168</strain>
    </source>
</reference>
<protein>
    <submittedName>
        <fullName evidence="1">T3SS component</fullName>
    </submittedName>
</protein>
<organism evidence="1 2">
    <name type="scientific">Citrobacter rodentium (strain ICC168)</name>
    <name type="common">Citrobacter freundii biotype 4280</name>
    <dbReference type="NCBI Taxonomy" id="637910"/>
    <lineage>
        <taxon>Bacteria</taxon>
        <taxon>Pseudomonadati</taxon>
        <taxon>Pseudomonadota</taxon>
        <taxon>Gammaproteobacteria</taxon>
        <taxon>Enterobacterales</taxon>
        <taxon>Enterobacteriaceae</taxon>
        <taxon>Citrobacter</taxon>
    </lineage>
</organism>
<dbReference type="KEGG" id="cro:ROD_29971"/>
<dbReference type="EMBL" id="FN543502">
    <property type="protein sequence ID" value="CBG89729.1"/>
    <property type="molecule type" value="Genomic_DNA"/>
</dbReference>
<gene>
    <name evidence="1" type="ordered locus">ROD_29971</name>
</gene>
<evidence type="ECO:0000313" key="1">
    <source>
        <dbReference type="EMBL" id="CBG89729.1"/>
    </source>
</evidence>
<proteinExistence type="predicted"/>
<accession>D2TKF9</accession>
<dbReference type="NCBIfam" id="TIGR02497">
    <property type="entry name" value="yscI_hrpB_dom"/>
    <property type="match status" value="1"/>
</dbReference>
<dbReference type="Proteomes" id="UP000001889">
    <property type="component" value="Chromosome"/>
</dbReference>
<dbReference type="InterPro" id="IPR012670">
    <property type="entry name" value="T3SS_YscI/HrpB"/>
</dbReference>
<dbReference type="STRING" id="637910.ROD_29971"/>
<name>D2TKF9_CITRI</name>
<sequence>MNQSEKINIQLNNTSQTNFVDEYTPLAPTPSAAGAAQFLDQLLPKTAGVSSPERVLIEEIKKKHLATMDTNRRFDALSAGELSIEELRILQKKVLNANVNVDVLSKFASLLSTSLTKLISQQ</sequence>
<keyword evidence="2" id="KW-1185">Reference proteome</keyword>
<evidence type="ECO:0000313" key="2">
    <source>
        <dbReference type="Proteomes" id="UP000001889"/>
    </source>
</evidence>